<dbReference type="AlphaFoldDB" id="A0A396HDG9"/>
<name>A0A396HDG9_MEDTR</name>
<keyword evidence="4 7" id="KW-0732">Signal</keyword>
<protein>
    <recommendedName>
        <fullName evidence="3">non-reducing end alpha-L-arabinofuranosidase</fullName>
        <ecNumber evidence="3">3.2.1.55</ecNumber>
    </recommendedName>
</protein>
<evidence type="ECO:0000259" key="8">
    <source>
        <dbReference type="SMART" id="SM00813"/>
    </source>
</evidence>
<sequence>MKLFMLVFIILGILLSFSQLQILSFSNNVISVHLKAMYLLCIILMAFDPTEGQTAKLVINASRSSGMQIPDTFMGVFFEEINHAGAGGLWAELVNNRGFEAEGEKVPSSLHPWEVIGDKPAIVVSIDQTSVFQRNRNALRMEVHCDHSSSCLPDGVGISNPGFWGMNIEKGKKYKVVFYVRSTEGIDLKVSFVGTNGGKLASSEISGVGVNASTWRRVERVLEATETNHYSSLQITATGKGTVWLDQVSAMPLDTYKGHGFRMDLFQMVAELKPRVFRFPGGCYVEGNVLKNAFQWKQTVGPWENRRGHYGDIWDYWTDDGFGFFEGLQLAEDLNALPIWVFNNGISHSEQVNVSAISPFVQDALDGIEFAIGSPTSRWGSIRASMGHPQPFNLKYLAVGNEDCQNNLIPIYQGNYPVFYEAIKRVYPDIQIITNCDASKQPLTHPADLYDYHHYSLTANDMFHKAEDFDHASRTGPKAFVSEYALIKEDAGNGTLLAAVAEAGFLIGLEKNSDVVSMVNYAPLFVNTNDRKWTPDAIVFDSHQVYGIPSYWLIKLFKESSGATFLNSTLQTDSPTLAASAISWKSSVDGTSILRIKVANLDKKAVIIEISIEGLESSVSFSKLTKTVLTSSNPMDENSFSEPNKVVPKESLIQNAGKIINVHIDPVSVTSFDFNM</sequence>
<evidence type="ECO:0000256" key="6">
    <source>
        <dbReference type="ARBA" id="ARBA00023180"/>
    </source>
</evidence>
<feature type="domain" description="Alpha-L-arabinofuranosidase C-terminal" evidence="8">
    <location>
        <begin position="482"/>
        <end position="668"/>
    </location>
</feature>
<evidence type="ECO:0000313" key="9">
    <source>
        <dbReference type="EMBL" id="RHN50688.1"/>
    </source>
</evidence>
<dbReference type="GO" id="GO:0046373">
    <property type="term" value="P:L-arabinose metabolic process"/>
    <property type="evidence" value="ECO:0007669"/>
    <property type="project" value="InterPro"/>
</dbReference>
<gene>
    <name evidence="9" type="ORF">MtrunA17_Chr6g0460231</name>
</gene>
<dbReference type="SMART" id="SM00813">
    <property type="entry name" value="Alpha-L-AF_C"/>
    <property type="match status" value="1"/>
</dbReference>
<keyword evidence="5 9" id="KW-0378">Hydrolase</keyword>
<evidence type="ECO:0000256" key="5">
    <source>
        <dbReference type="ARBA" id="ARBA00022801"/>
    </source>
</evidence>
<evidence type="ECO:0000256" key="3">
    <source>
        <dbReference type="ARBA" id="ARBA00012670"/>
    </source>
</evidence>
<dbReference type="Pfam" id="PF22848">
    <property type="entry name" value="ASD1_dom"/>
    <property type="match status" value="1"/>
</dbReference>
<evidence type="ECO:0000256" key="4">
    <source>
        <dbReference type="ARBA" id="ARBA00022729"/>
    </source>
</evidence>
<comment type="caution">
    <text evidence="9">The sequence shown here is derived from an EMBL/GenBank/DDBJ whole genome shotgun (WGS) entry which is preliminary data.</text>
</comment>
<dbReference type="OrthoDB" id="406864at2759"/>
<dbReference type="SUPFAM" id="SSF49785">
    <property type="entry name" value="Galactose-binding domain-like"/>
    <property type="match status" value="1"/>
</dbReference>
<dbReference type="Proteomes" id="UP000265566">
    <property type="component" value="Chromosome 6"/>
</dbReference>
<dbReference type="EMBL" id="PSQE01000006">
    <property type="protein sequence ID" value="RHN50688.1"/>
    <property type="molecule type" value="Genomic_DNA"/>
</dbReference>
<keyword evidence="6" id="KW-0325">Glycoprotein</keyword>
<dbReference type="InterPro" id="IPR055235">
    <property type="entry name" value="ASD1_cat"/>
</dbReference>
<dbReference type="Gramene" id="rna35009">
    <property type="protein sequence ID" value="RHN50688.1"/>
    <property type="gene ID" value="gene35009"/>
</dbReference>
<dbReference type="SUPFAM" id="SSF51445">
    <property type="entry name" value="(Trans)glycosidases"/>
    <property type="match status" value="1"/>
</dbReference>
<dbReference type="Gene3D" id="2.60.40.1180">
    <property type="entry name" value="Golgi alpha-mannosidase II"/>
    <property type="match status" value="1"/>
</dbReference>
<dbReference type="InterPro" id="IPR013780">
    <property type="entry name" value="Glyco_hydro_b"/>
</dbReference>
<evidence type="ECO:0000256" key="1">
    <source>
        <dbReference type="ARBA" id="ARBA00001462"/>
    </source>
</evidence>
<reference evidence="10" key="1">
    <citation type="journal article" date="2018" name="Nat. Plants">
        <title>Whole-genome landscape of Medicago truncatula symbiotic genes.</title>
        <authorList>
            <person name="Pecrix Y."/>
            <person name="Staton S.E."/>
            <person name="Sallet E."/>
            <person name="Lelandais-Briere C."/>
            <person name="Moreau S."/>
            <person name="Carrere S."/>
            <person name="Blein T."/>
            <person name="Jardinaud M.F."/>
            <person name="Latrasse D."/>
            <person name="Zouine M."/>
            <person name="Zahm M."/>
            <person name="Kreplak J."/>
            <person name="Mayjonade B."/>
            <person name="Satge C."/>
            <person name="Perez M."/>
            <person name="Cauet S."/>
            <person name="Marande W."/>
            <person name="Chantry-Darmon C."/>
            <person name="Lopez-Roques C."/>
            <person name="Bouchez O."/>
            <person name="Berard A."/>
            <person name="Debelle F."/>
            <person name="Munos S."/>
            <person name="Bendahmane A."/>
            <person name="Berges H."/>
            <person name="Niebel A."/>
            <person name="Buitink J."/>
            <person name="Frugier F."/>
            <person name="Benhamed M."/>
            <person name="Crespi M."/>
            <person name="Gouzy J."/>
            <person name="Gamas P."/>
        </authorList>
    </citation>
    <scope>NUCLEOTIDE SEQUENCE [LARGE SCALE GENOMIC DNA]</scope>
    <source>
        <strain evidence="10">cv. Jemalong A17</strain>
    </source>
</reference>
<keyword evidence="9" id="KW-0326">Glycosidase</keyword>
<evidence type="ECO:0000256" key="7">
    <source>
        <dbReference type="SAM" id="SignalP"/>
    </source>
</evidence>
<dbReference type="InterPro" id="IPR010720">
    <property type="entry name" value="Alpha-L-AF_C"/>
</dbReference>
<accession>A0A396HDG9</accession>
<dbReference type="InterPro" id="IPR017853">
    <property type="entry name" value="GH"/>
</dbReference>
<dbReference type="GO" id="GO:0046556">
    <property type="term" value="F:alpha-L-arabinofuranosidase activity"/>
    <property type="evidence" value="ECO:0007669"/>
    <property type="project" value="UniProtKB-EC"/>
</dbReference>
<organism evidence="9 10">
    <name type="scientific">Medicago truncatula</name>
    <name type="common">Barrel medic</name>
    <name type="synonym">Medicago tribuloides</name>
    <dbReference type="NCBI Taxonomy" id="3880"/>
    <lineage>
        <taxon>Eukaryota</taxon>
        <taxon>Viridiplantae</taxon>
        <taxon>Streptophyta</taxon>
        <taxon>Embryophyta</taxon>
        <taxon>Tracheophyta</taxon>
        <taxon>Spermatophyta</taxon>
        <taxon>Magnoliopsida</taxon>
        <taxon>eudicotyledons</taxon>
        <taxon>Gunneridae</taxon>
        <taxon>Pentapetalae</taxon>
        <taxon>rosids</taxon>
        <taxon>fabids</taxon>
        <taxon>Fabales</taxon>
        <taxon>Fabaceae</taxon>
        <taxon>Papilionoideae</taxon>
        <taxon>50 kb inversion clade</taxon>
        <taxon>NPAAA clade</taxon>
        <taxon>Hologalegina</taxon>
        <taxon>IRL clade</taxon>
        <taxon>Trifolieae</taxon>
        <taxon>Medicago</taxon>
    </lineage>
</organism>
<dbReference type="Pfam" id="PF06964">
    <property type="entry name" value="Alpha-L-AF_C"/>
    <property type="match status" value="1"/>
</dbReference>
<evidence type="ECO:0000256" key="2">
    <source>
        <dbReference type="ARBA" id="ARBA00007186"/>
    </source>
</evidence>
<dbReference type="FunFam" id="3.20.20.80:FF:000025">
    <property type="entry name" value="Alpha-L-arabinofuranosidase 1"/>
    <property type="match status" value="1"/>
</dbReference>
<proteinExistence type="inferred from homology"/>
<evidence type="ECO:0000313" key="10">
    <source>
        <dbReference type="Proteomes" id="UP000265566"/>
    </source>
</evidence>
<dbReference type="Gene3D" id="2.60.120.260">
    <property type="entry name" value="Galactose-binding domain-like"/>
    <property type="match status" value="1"/>
</dbReference>
<dbReference type="PANTHER" id="PTHR31776">
    <property type="entry name" value="ALPHA-L-ARABINOFURANOSIDASE 1"/>
    <property type="match status" value="1"/>
</dbReference>
<comment type="catalytic activity">
    <reaction evidence="1">
        <text>Hydrolysis of terminal non-reducing alpha-L-arabinofuranoside residues in alpha-L-arabinosides.</text>
        <dbReference type="EC" id="3.2.1.55"/>
    </reaction>
</comment>
<comment type="similarity">
    <text evidence="2">Belongs to the glycosyl hydrolase 51 family.</text>
</comment>
<dbReference type="EC" id="3.2.1.55" evidence="3"/>
<dbReference type="InterPro" id="IPR008979">
    <property type="entry name" value="Galactose-bd-like_sf"/>
</dbReference>
<dbReference type="Gene3D" id="3.20.20.80">
    <property type="entry name" value="Glycosidases"/>
    <property type="match status" value="1"/>
</dbReference>
<feature type="signal peptide" evidence="7">
    <location>
        <begin position="1"/>
        <end position="20"/>
    </location>
</feature>
<feature type="chain" id="PRO_5017268632" description="non-reducing end alpha-L-arabinofuranosidase" evidence="7">
    <location>
        <begin position="21"/>
        <end position="676"/>
    </location>
</feature>
<dbReference type="PANTHER" id="PTHR31776:SF0">
    <property type="entry name" value="ALPHA-L-ARABINOFURANOSIDASE 1"/>
    <property type="match status" value="1"/>
</dbReference>
<dbReference type="InterPro" id="IPR051563">
    <property type="entry name" value="Glycosyl_Hydrolase_51"/>
</dbReference>